<organism evidence="6 7">
    <name type="scientific">Leeia speluncae</name>
    <dbReference type="NCBI Taxonomy" id="2884804"/>
    <lineage>
        <taxon>Bacteria</taxon>
        <taxon>Pseudomonadati</taxon>
        <taxon>Pseudomonadota</taxon>
        <taxon>Betaproteobacteria</taxon>
        <taxon>Neisseriales</taxon>
        <taxon>Leeiaceae</taxon>
        <taxon>Leeia</taxon>
    </lineage>
</organism>
<name>A0ABS8D8Z8_9NEIS</name>
<accession>A0ABS8D8Z8</accession>
<keyword evidence="2 5" id="KW-0812">Transmembrane</keyword>
<feature type="transmembrane region" description="Helical" evidence="5">
    <location>
        <begin position="82"/>
        <end position="102"/>
    </location>
</feature>
<dbReference type="RefSeq" id="WP_227181541.1">
    <property type="nucleotide sequence ID" value="NZ_JAJBZT010000008.1"/>
</dbReference>
<evidence type="ECO:0000313" key="7">
    <source>
        <dbReference type="Proteomes" id="UP001165395"/>
    </source>
</evidence>
<protein>
    <submittedName>
        <fullName evidence="6">LrgB family protein</fullName>
    </submittedName>
</protein>
<reference evidence="6" key="1">
    <citation type="submission" date="2021-10" db="EMBL/GenBank/DDBJ databases">
        <title>The complete genome sequence of Leeia sp. TBRC 13508.</title>
        <authorList>
            <person name="Charoenyingcharoen P."/>
            <person name="Yukphan P."/>
        </authorList>
    </citation>
    <scope>NUCLEOTIDE SEQUENCE</scope>
    <source>
        <strain evidence="6">TBRC 13508</strain>
    </source>
</reference>
<comment type="caution">
    <text evidence="6">The sequence shown here is derived from an EMBL/GenBank/DDBJ whole genome shotgun (WGS) entry which is preliminary data.</text>
</comment>
<dbReference type="PANTHER" id="PTHR30249">
    <property type="entry name" value="PUTATIVE SEROTONIN TRANSPORTER"/>
    <property type="match status" value="1"/>
</dbReference>
<dbReference type="Pfam" id="PF04172">
    <property type="entry name" value="LrgB"/>
    <property type="match status" value="1"/>
</dbReference>
<evidence type="ECO:0000313" key="6">
    <source>
        <dbReference type="EMBL" id="MCB6184685.1"/>
    </source>
</evidence>
<keyword evidence="4 5" id="KW-0472">Membrane</keyword>
<evidence type="ECO:0000256" key="5">
    <source>
        <dbReference type="SAM" id="Phobius"/>
    </source>
</evidence>
<proteinExistence type="predicted"/>
<feature type="transmembrane region" description="Helical" evidence="5">
    <location>
        <begin position="52"/>
        <end position="70"/>
    </location>
</feature>
<evidence type="ECO:0000256" key="3">
    <source>
        <dbReference type="ARBA" id="ARBA00022989"/>
    </source>
</evidence>
<dbReference type="EMBL" id="JAJBZT010000008">
    <property type="protein sequence ID" value="MCB6184685.1"/>
    <property type="molecule type" value="Genomic_DNA"/>
</dbReference>
<evidence type="ECO:0000256" key="2">
    <source>
        <dbReference type="ARBA" id="ARBA00022692"/>
    </source>
</evidence>
<feature type="transmembrane region" description="Helical" evidence="5">
    <location>
        <begin position="194"/>
        <end position="216"/>
    </location>
</feature>
<keyword evidence="7" id="KW-1185">Reference proteome</keyword>
<comment type="subcellular location">
    <subcellularLocation>
        <location evidence="1">Membrane</location>
        <topology evidence="1">Multi-pass membrane protein</topology>
    </subcellularLocation>
</comment>
<dbReference type="Proteomes" id="UP001165395">
    <property type="component" value="Unassembled WGS sequence"/>
</dbReference>
<dbReference type="PANTHER" id="PTHR30249:SF16">
    <property type="entry name" value="INNER MEMBRANE PROTEIN"/>
    <property type="match status" value="1"/>
</dbReference>
<feature type="transmembrane region" description="Helical" evidence="5">
    <location>
        <begin position="21"/>
        <end position="40"/>
    </location>
</feature>
<feature type="transmembrane region" description="Helical" evidence="5">
    <location>
        <begin position="142"/>
        <end position="162"/>
    </location>
</feature>
<dbReference type="InterPro" id="IPR007300">
    <property type="entry name" value="CidB/LrgB"/>
</dbReference>
<evidence type="ECO:0000256" key="1">
    <source>
        <dbReference type="ARBA" id="ARBA00004141"/>
    </source>
</evidence>
<feature type="transmembrane region" description="Helical" evidence="5">
    <location>
        <begin position="108"/>
        <end position="130"/>
    </location>
</feature>
<gene>
    <name evidence="6" type="ORF">LIN78_14145</name>
</gene>
<evidence type="ECO:0000256" key="4">
    <source>
        <dbReference type="ARBA" id="ARBA00023136"/>
    </source>
</evidence>
<keyword evidence="3 5" id="KW-1133">Transmembrane helix</keyword>
<sequence length="217" mass="23840">MLLTVGVFLLSNYLQRRYKTFWFSPLIFGVLLTIMTLKMLNIYDIQSYKQATFVLSYLLGPVIVAFAVPIYKNFRILKKYPLTILAGVLCSFIFGVLSTLLIQSCLVLPTAVSNSLIVKFVTTPFANLVYQKIGGDQSLTIFFVLLTGILGMIICPFIFRLIGIQNGVAKGVVLGATAHGIGTAKAYEYGEESAAISSVVMSLVGICLITIVILFFH</sequence>